<dbReference type="OrthoDB" id="9813426at2"/>
<evidence type="ECO:0000256" key="5">
    <source>
        <dbReference type="ARBA" id="ARBA00023136"/>
    </source>
</evidence>
<evidence type="ECO:0000256" key="1">
    <source>
        <dbReference type="ARBA" id="ARBA00004651"/>
    </source>
</evidence>
<dbReference type="Proteomes" id="UP000198824">
    <property type="component" value="Unassembled WGS sequence"/>
</dbReference>
<dbReference type="Pfam" id="PF09335">
    <property type="entry name" value="VTT_dom"/>
    <property type="match status" value="1"/>
</dbReference>
<evidence type="ECO:0000313" key="9">
    <source>
        <dbReference type="Proteomes" id="UP000198824"/>
    </source>
</evidence>
<gene>
    <name evidence="8" type="ORF">SAMN05192580_0273</name>
</gene>
<dbReference type="PANTHER" id="PTHR42709">
    <property type="entry name" value="ALKALINE PHOSPHATASE LIKE PROTEIN"/>
    <property type="match status" value="1"/>
</dbReference>
<dbReference type="EMBL" id="FOZG01000001">
    <property type="protein sequence ID" value="SFR78354.1"/>
    <property type="molecule type" value="Genomic_DNA"/>
</dbReference>
<evidence type="ECO:0000256" key="2">
    <source>
        <dbReference type="ARBA" id="ARBA00022475"/>
    </source>
</evidence>
<evidence type="ECO:0000256" key="6">
    <source>
        <dbReference type="SAM" id="Phobius"/>
    </source>
</evidence>
<feature type="transmembrane region" description="Helical" evidence="6">
    <location>
        <begin position="50"/>
        <end position="72"/>
    </location>
</feature>
<name>A0A1I6JHK9_9SPHN</name>
<keyword evidence="4 6" id="KW-1133">Transmembrane helix</keyword>
<reference evidence="8 9" key="1">
    <citation type="submission" date="2016-10" db="EMBL/GenBank/DDBJ databases">
        <authorList>
            <person name="de Groot N.N."/>
        </authorList>
    </citation>
    <scope>NUCLEOTIDE SEQUENCE [LARGE SCALE GENOMIC DNA]</scope>
    <source>
        <strain evidence="8 9">S5-249</strain>
    </source>
</reference>
<feature type="transmembrane region" description="Helical" evidence="6">
    <location>
        <begin position="12"/>
        <end position="30"/>
    </location>
</feature>
<dbReference type="RefSeq" id="WP_093309591.1">
    <property type="nucleotide sequence ID" value="NZ_FOZG01000001.1"/>
</dbReference>
<evidence type="ECO:0000256" key="3">
    <source>
        <dbReference type="ARBA" id="ARBA00022692"/>
    </source>
</evidence>
<keyword evidence="9" id="KW-1185">Reference proteome</keyword>
<dbReference type="GO" id="GO:0005886">
    <property type="term" value="C:plasma membrane"/>
    <property type="evidence" value="ECO:0007669"/>
    <property type="project" value="UniProtKB-SubCell"/>
</dbReference>
<comment type="subcellular location">
    <subcellularLocation>
        <location evidence="1">Cell membrane</location>
        <topology evidence="1">Multi-pass membrane protein</topology>
    </subcellularLocation>
</comment>
<sequence>MGDWIGTLIRDGGYLAVAGLMLLETIFPPVPSEIIMSFAGVQAGKGELSLPGAIAAGVIGAMIGNLAWYLVARRLGVDRFKRLVRRHGRWLTLQEKEVDRADRFFDRWNRWFVCLGRLVPTVRSLVSIPAGLFEMPLASFLVWSTLGTTGWTAALAYAGHALGERYGDIDRWLGPISNGILVALLVVYVWRVIRWRKA</sequence>
<dbReference type="STRING" id="1166337.SAMN05192580_0273"/>
<evidence type="ECO:0000256" key="4">
    <source>
        <dbReference type="ARBA" id="ARBA00022989"/>
    </source>
</evidence>
<organism evidence="8 9">
    <name type="scientific">Sphingomonas jatrophae</name>
    <dbReference type="NCBI Taxonomy" id="1166337"/>
    <lineage>
        <taxon>Bacteria</taxon>
        <taxon>Pseudomonadati</taxon>
        <taxon>Pseudomonadota</taxon>
        <taxon>Alphaproteobacteria</taxon>
        <taxon>Sphingomonadales</taxon>
        <taxon>Sphingomonadaceae</taxon>
        <taxon>Sphingomonas</taxon>
    </lineage>
</organism>
<protein>
    <submittedName>
        <fullName evidence="8">Membrane protein DedA, SNARE-associated domain</fullName>
    </submittedName>
</protein>
<keyword evidence="5 6" id="KW-0472">Membrane</keyword>
<dbReference type="AlphaFoldDB" id="A0A1I6JHK9"/>
<feature type="transmembrane region" description="Helical" evidence="6">
    <location>
        <begin position="140"/>
        <end position="160"/>
    </location>
</feature>
<keyword evidence="3 6" id="KW-0812">Transmembrane</keyword>
<evidence type="ECO:0000259" key="7">
    <source>
        <dbReference type="Pfam" id="PF09335"/>
    </source>
</evidence>
<evidence type="ECO:0000313" key="8">
    <source>
        <dbReference type="EMBL" id="SFR78354.1"/>
    </source>
</evidence>
<dbReference type="InterPro" id="IPR051311">
    <property type="entry name" value="DedA_domain"/>
</dbReference>
<proteinExistence type="predicted"/>
<accession>A0A1I6JHK9</accession>
<keyword evidence="2" id="KW-1003">Cell membrane</keyword>
<dbReference type="InterPro" id="IPR032816">
    <property type="entry name" value="VTT_dom"/>
</dbReference>
<feature type="transmembrane region" description="Helical" evidence="6">
    <location>
        <begin position="172"/>
        <end position="193"/>
    </location>
</feature>
<feature type="domain" description="VTT" evidence="7">
    <location>
        <begin position="30"/>
        <end position="160"/>
    </location>
</feature>
<dbReference type="PANTHER" id="PTHR42709:SF6">
    <property type="entry name" value="UNDECAPRENYL PHOSPHATE TRANSPORTER A"/>
    <property type="match status" value="1"/>
</dbReference>